<accession>A0A9P4HVY9</accession>
<evidence type="ECO:0000256" key="1">
    <source>
        <dbReference type="ARBA" id="ARBA00022723"/>
    </source>
</evidence>
<feature type="region of interest" description="Disordered" evidence="5">
    <location>
        <begin position="14"/>
        <end position="38"/>
    </location>
</feature>
<evidence type="ECO:0000313" key="8">
    <source>
        <dbReference type="Proteomes" id="UP000799776"/>
    </source>
</evidence>
<dbReference type="OrthoDB" id="10018316at2759"/>
<feature type="region of interest" description="Disordered" evidence="5">
    <location>
        <begin position="63"/>
        <end position="95"/>
    </location>
</feature>
<keyword evidence="2 4" id="KW-0863">Zinc-finger</keyword>
<feature type="compositionally biased region" description="Basic and acidic residues" evidence="5">
    <location>
        <begin position="77"/>
        <end position="95"/>
    </location>
</feature>
<comment type="caution">
    <text evidence="7">The sequence shown here is derived from an EMBL/GenBank/DDBJ whole genome shotgun (WGS) entry which is preliminary data.</text>
</comment>
<dbReference type="CDD" id="cd15760">
    <property type="entry name" value="FYVE_scVPS27p_like"/>
    <property type="match status" value="1"/>
</dbReference>
<feature type="region of interest" description="Disordered" evidence="5">
    <location>
        <begin position="112"/>
        <end position="135"/>
    </location>
</feature>
<dbReference type="PANTHER" id="PTHR23164">
    <property type="entry name" value="EARLY ENDOSOME ANTIGEN 1"/>
    <property type="match status" value="1"/>
</dbReference>
<evidence type="ECO:0000259" key="6">
    <source>
        <dbReference type="PROSITE" id="PS50178"/>
    </source>
</evidence>
<dbReference type="SUPFAM" id="SSF57903">
    <property type="entry name" value="FYVE/PHD zinc finger"/>
    <property type="match status" value="1"/>
</dbReference>
<feature type="region of interest" description="Disordered" evidence="5">
    <location>
        <begin position="208"/>
        <end position="232"/>
    </location>
</feature>
<dbReference type="PANTHER" id="PTHR23164:SF30">
    <property type="entry name" value="EARLY ENDOSOME ANTIGEN 1"/>
    <property type="match status" value="1"/>
</dbReference>
<keyword evidence="1" id="KW-0479">Metal-binding</keyword>
<dbReference type="Proteomes" id="UP000799776">
    <property type="component" value="Unassembled WGS sequence"/>
</dbReference>
<name>A0A9P4HVY9_9PEZI</name>
<feature type="compositionally biased region" description="Low complexity" evidence="5">
    <location>
        <begin position="208"/>
        <end position="225"/>
    </location>
</feature>
<dbReference type="Pfam" id="PF01363">
    <property type="entry name" value="FYVE"/>
    <property type="match status" value="1"/>
</dbReference>
<evidence type="ECO:0000313" key="7">
    <source>
        <dbReference type="EMBL" id="KAF2087049.1"/>
    </source>
</evidence>
<dbReference type="EMBL" id="ML978721">
    <property type="protein sequence ID" value="KAF2087049.1"/>
    <property type="molecule type" value="Genomic_DNA"/>
</dbReference>
<evidence type="ECO:0000256" key="3">
    <source>
        <dbReference type="ARBA" id="ARBA00022833"/>
    </source>
</evidence>
<protein>
    <recommendedName>
        <fullName evidence="6">FYVE-type domain-containing protein</fullName>
    </recommendedName>
</protein>
<dbReference type="AlphaFoldDB" id="A0A9P4HVY9"/>
<dbReference type="InterPro" id="IPR011011">
    <property type="entry name" value="Znf_FYVE_PHD"/>
</dbReference>
<dbReference type="Gene3D" id="3.30.40.10">
    <property type="entry name" value="Zinc/RING finger domain, C3HC4 (zinc finger)"/>
    <property type="match status" value="1"/>
</dbReference>
<gene>
    <name evidence="7" type="ORF">K490DRAFT_42514</name>
</gene>
<feature type="domain" description="FYVE-type" evidence="6">
    <location>
        <begin position="146"/>
        <end position="201"/>
    </location>
</feature>
<dbReference type="InterPro" id="IPR017455">
    <property type="entry name" value="Znf_FYVE-rel"/>
</dbReference>
<dbReference type="PROSITE" id="PS50178">
    <property type="entry name" value="ZF_FYVE"/>
    <property type="match status" value="1"/>
</dbReference>
<evidence type="ECO:0000256" key="2">
    <source>
        <dbReference type="ARBA" id="ARBA00022771"/>
    </source>
</evidence>
<keyword evidence="3" id="KW-0862">Zinc</keyword>
<dbReference type="InterPro" id="IPR013083">
    <property type="entry name" value="Znf_RING/FYVE/PHD"/>
</dbReference>
<dbReference type="GO" id="GO:0008270">
    <property type="term" value="F:zinc ion binding"/>
    <property type="evidence" value="ECO:0007669"/>
    <property type="project" value="UniProtKB-KW"/>
</dbReference>
<evidence type="ECO:0000256" key="4">
    <source>
        <dbReference type="PROSITE-ProRule" id="PRU00091"/>
    </source>
</evidence>
<organism evidence="7 8">
    <name type="scientific">Saccharata proteae CBS 121410</name>
    <dbReference type="NCBI Taxonomy" id="1314787"/>
    <lineage>
        <taxon>Eukaryota</taxon>
        <taxon>Fungi</taxon>
        <taxon>Dikarya</taxon>
        <taxon>Ascomycota</taxon>
        <taxon>Pezizomycotina</taxon>
        <taxon>Dothideomycetes</taxon>
        <taxon>Dothideomycetes incertae sedis</taxon>
        <taxon>Botryosphaeriales</taxon>
        <taxon>Saccharataceae</taxon>
        <taxon>Saccharata</taxon>
    </lineage>
</organism>
<sequence length="257" mass="28561">MYQPSLQQHKAVQYTPYSPNHSGATTPTNVSPTASFTSHNLGSQMHAQLRRPKGPMYVPAVLRPTERPARSSPPKGSEIRHGSIDRPASKDLGRRVTVDSLGSSLSEIERVASEEGESVLGDVTGPPSRNHWKLDDSSTTCNEPGCYRTFSLLCRRHHCRRCGDIFCYEHSSHEIKLDQDALFHPRGFHSRACDRCWSTYRQWEAARSSRTNSASSQGSDSSNDATLANAQAQAQGHQFKVGSYVGSVPRDWNWSTF</sequence>
<dbReference type="InterPro" id="IPR000306">
    <property type="entry name" value="Znf_FYVE"/>
</dbReference>
<evidence type="ECO:0000256" key="5">
    <source>
        <dbReference type="SAM" id="MobiDB-lite"/>
    </source>
</evidence>
<keyword evidence="8" id="KW-1185">Reference proteome</keyword>
<reference evidence="7" key="1">
    <citation type="journal article" date="2020" name="Stud. Mycol.">
        <title>101 Dothideomycetes genomes: a test case for predicting lifestyles and emergence of pathogens.</title>
        <authorList>
            <person name="Haridas S."/>
            <person name="Albert R."/>
            <person name="Binder M."/>
            <person name="Bloem J."/>
            <person name="Labutti K."/>
            <person name="Salamov A."/>
            <person name="Andreopoulos B."/>
            <person name="Baker S."/>
            <person name="Barry K."/>
            <person name="Bills G."/>
            <person name="Bluhm B."/>
            <person name="Cannon C."/>
            <person name="Castanera R."/>
            <person name="Culley D."/>
            <person name="Daum C."/>
            <person name="Ezra D."/>
            <person name="Gonzalez J."/>
            <person name="Henrissat B."/>
            <person name="Kuo A."/>
            <person name="Liang C."/>
            <person name="Lipzen A."/>
            <person name="Lutzoni F."/>
            <person name="Magnuson J."/>
            <person name="Mondo S."/>
            <person name="Nolan M."/>
            <person name="Ohm R."/>
            <person name="Pangilinan J."/>
            <person name="Park H.-J."/>
            <person name="Ramirez L."/>
            <person name="Alfaro M."/>
            <person name="Sun H."/>
            <person name="Tritt A."/>
            <person name="Yoshinaga Y."/>
            <person name="Zwiers L.-H."/>
            <person name="Turgeon B."/>
            <person name="Goodwin S."/>
            <person name="Spatafora J."/>
            <person name="Crous P."/>
            <person name="Grigoriev I."/>
        </authorList>
    </citation>
    <scope>NUCLEOTIDE SEQUENCE</scope>
    <source>
        <strain evidence="7">CBS 121410</strain>
    </source>
</reference>
<proteinExistence type="predicted"/>
<dbReference type="SMART" id="SM00064">
    <property type="entry name" value="FYVE"/>
    <property type="match status" value="1"/>
</dbReference>